<evidence type="ECO:0000313" key="3">
    <source>
        <dbReference type="EMBL" id="RMX11322.1"/>
    </source>
</evidence>
<feature type="compositionally biased region" description="Low complexity" evidence="1">
    <location>
        <begin position="62"/>
        <end position="72"/>
    </location>
</feature>
<feature type="region of interest" description="Disordered" evidence="1">
    <location>
        <begin position="87"/>
        <end position="118"/>
    </location>
</feature>
<evidence type="ECO:0000259" key="2">
    <source>
        <dbReference type="Pfam" id="PF10908"/>
    </source>
</evidence>
<dbReference type="AlphaFoldDB" id="A0A3M6R7K6"/>
<proteinExistence type="predicted"/>
<organism evidence="3 4">
    <name type="scientific">Vandammella animalimorsus</name>
    <dbReference type="NCBI Taxonomy" id="2029117"/>
    <lineage>
        <taxon>Bacteria</taxon>
        <taxon>Pseudomonadati</taxon>
        <taxon>Pseudomonadota</taxon>
        <taxon>Betaproteobacteria</taxon>
        <taxon>Burkholderiales</taxon>
        <taxon>Comamonadaceae</taxon>
        <taxon>Vandammella</taxon>
    </lineage>
</organism>
<feature type="region of interest" description="Disordered" evidence="1">
    <location>
        <begin position="135"/>
        <end position="196"/>
    </location>
</feature>
<name>A0A3M6R7K6_9BURK</name>
<dbReference type="Pfam" id="PF10908">
    <property type="entry name" value="Tlde1_dom"/>
    <property type="match status" value="1"/>
</dbReference>
<feature type="compositionally biased region" description="Polar residues" evidence="1">
    <location>
        <begin position="95"/>
        <end position="118"/>
    </location>
</feature>
<gene>
    <name evidence="3" type="ORF">EBQ34_10740</name>
</gene>
<feature type="region of interest" description="Disordered" evidence="1">
    <location>
        <begin position="39"/>
        <end position="72"/>
    </location>
</feature>
<dbReference type="EMBL" id="RDQJ01000016">
    <property type="protein sequence ID" value="RMX11322.1"/>
    <property type="molecule type" value="Genomic_DNA"/>
</dbReference>
<dbReference type="InterPro" id="IPR021225">
    <property type="entry name" value="Tlde1_dom"/>
</dbReference>
<dbReference type="OrthoDB" id="7569468at2"/>
<evidence type="ECO:0000313" key="4">
    <source>
        <dbReference type="Proteomes" id="UP000275180"/>
    </source>
</evidence>
<dbReference type="Proteomes" id="UP000275180">
    <property type="component" value="Unassembled WGS sequence"/>
</dbReference>
<evidence type="ECO:0000256" key="1">
    <source>
        <dbReference type="SAM" id="MobiDB-lite"/>
    </source>
</evidence>
<comment type="caution">
    <text evidence="3">The sequence shown here is derived from an EMBL/GenBank/DDBJ whole genome shotgun (WGS) entry which is preliminary data.</text>
</comment>
<feature type="domain" description="Tlde1" evidence="2">
    <location>
        <begin position="141"/>
        <end position="227"/>
    </location>
</feature>
<reference evidence="3 4" key="1">
    <citation type="submission" date="2018-10" db="EMBL/GenBank/DDBJ databases">
        <title>Comamonadaceae CDC group NO-1 genome sequencing and assembly.</title>
        <authorList>
            <person name="Bernier A.-M."/>
            <person name="Bernard K."/>
        </authorList>
    </citation>
    <scope>NUCLEOTIDE SEQUENCE [LARGE SCALE GENOMIC DNA]</scope>
    <source>
        <strain evidence="3 4">NML180582</strain>
    </source>
</reference>
<protein>
    <submittedName>
        <fullName evidence="3">DUF2778 domain-containing protein</fullName>
    </submittedName>
</protein>
<accession>A0A3M6R7K6</accession>
<dbReference type="RefSeq" id="WP_122245433.1">
    <property type="nucleotide sequence ID" value="NZ_RDQJ01000016.1"/>
</dbReference>
<sequence>MQNAWLRGKFFSRRFLCFVQGEIMQVQGSSHSVPFSNMQGVDHHQVSSQEAQGSMAEETRQASTPAQAPNAAPAGMATNLRALPGEHPAAERQSIPGNQVQDRPAQTQNAPQGQHRCTYTQSTGNLTCTDSQGQEVINHNGYSGRNVPGGIQGRNNPDAQGVRNTGPIPRGRYTIGPARESTNTGRAVRDLTPDPANNMEGRRAFQIHGDNQTHDASEGCIIMPREVRDRLRSGDSLEVVR</sequence>